<dbReference type="PANTHER" id="PTHR32305">
    <property type="match status" value="1"/>
</dbReference>
<dbReference type="PANTHER" id="PTHR32305:SF15">
    <property type="entry name" value="PROTEIN RHSA-RELATED"/>
    <property type="match status" value="1"/>
</dbReference>
<feature type="transmembrane region" description="Helical" evidence="1">
    <location>
        <begin position="21"/>
        <end position="39"/>
    </location>
</feature>
<protein>
    <submittedName>
        <fullName evidence="3">RHS repeat-associated core domain-containing protein</fullName>
    </submittedName>
</protein>
<keyword evidence="4" id="KW-1185">Reference proteome</keyword>
<evidence type="ECO:0000259" key="2">
    <source>
        <dbReference type="Pfam" id="PF20041"/>
    </source>
</evidence>
<gene>
    <name evidence="3" type="ORF">SAMN05216490_4791</name>
</gene>
<dbReference type="Proteomes" id="UP000199679">
    <property type="component" value="Chromosome I"/>
</dbReference>
<name>A0A1H2CAG4_MUCMA</name>
<dbReference type="EMBL" id="LT629740">
    <property type="protein sequence ID" value="SDT67421.1"/>
    <property type="molecule type" value="Genomic_DNA"/>
</dbReference>
<organism evidence="3 4">
    <name type="scientific">Mucilaginibacter mallensis</name>
    <dbReference type="NCBI Taxonomy" id="652787"/>
    <lineage>
        <taxon>Bacteria</taxon>
        <taxon>Pseudomonadati</taxon>
        <taxon>Bacteroidota</taxon>
        <taxon>Sphingobacteriia</taxon>
        <taxon>Sphingobacteriales</taxon>
        <taxon>Sphingobacteriaceae</taxon>
        <taxon>Mucilaginibacter</taxon>
    </lineage>
</organism>
<evidence type="ECO:0000256" key="1">
    <source>
        <dbReference type="SAM" id="Phobius"/>
    </source>
</evidence>
<keyword evidence="1" id="KW-1133">Transmembrane helix</keyword>
<dbReference type="InterPro" id="IPR045619">
    <property type="entry name" value="DUF6443"/>
</dbReference>
<reference evidence="3 4" key="1">
    <citation type="submission" date="2016-10" db="EMBL/GenBank/DDBJ databases">
        <authorList>
            <person name="de Groot N.N."/>
        </authorList>
    </citation>
    <scope>NUCLEOTIDE SEQUENCE [LARGE SCALE GENOMIC DNA]</scope>
    <source>
        <strain evidence="3 4">MP1X4</strain>
    </source>
</reference>
<dbReference type="InterPro" id="IPR050708">
    <property type="entry name" value="T6SS_VgrG/RHS"/>
</dbReference>
<evidence type="ECO:0000313" key="3">
    <source>
        <dbReference type="EMBL" id="SDT67421.1"/>
    </source>
</evidence>
<dbReference type="Gene3D" id="2.180.10.10">
    <property type="entry name" value="RHS repeat-associated core"/>
    <property type="match status" value="1"/>
</dbReference>
<keyword evidence="1" id="KW-0472">Membrane</keyword>
<dbReference type="Gene3D" id="2.60.40.2700">
    <property type="match status" value="2"/>
</dbReference>
<dbReference type="NCBIfam" id="TIGR03696">
    <property type="entry name" value="Rhs_assc_core"/>
    <property type="match status" value="1"/>
</dbReference>
<accession>A0A1H2CAG4</accession>
<evidence type="ECO:0000313" key="4">
    <source>
        <dbReference type="Proteomes" id="UP000199679"/>
    </source>
</evidence>
<dbReference type="OrthoDB" id="5726170at2"/>
<proteinExistence type="predicted"/>
<dbReference type="RefSeq" id="WP_091379290.1">
    <property type="nucleotide sequence ID" value="NZ_LT629740.1"/>
</dbReference>
<dbReference type="STRING" id="652787.SAMN05216490_4791"/>
<feature type="domain" description="DUF6443" evidence="2">
    <location>
        <begin position="453"/>
        <end position="589"/>
    </location>
</feature>
<keyword evidence="1" id="KW-0812">Transmembrane</keyword>
<dbReference type="InterPro" id="IPR022385">
    <property type="entry name" value="Rhs_assc_core"/>
</dbReference>
<dbReference type="Pfam" id="PF20041">
    <property type="entry name" value="DUF6443"/>
    <property type="match status" value="1"/>
</dbReference>
<sequence length="1580" mass="169287">MNHISFAHLYNHIYQHLFIRKINYCFAVFLFVSTILFTTNASAQHITPDVGIPTGPPVAGQVTGPATVAAGTVQSVYTVVNATGAVTYSWQFSPAAAGTLYGSGSSATVQWSTGYNGVASIECSESNAYGSILATGLAVQVGTSSSSATISPASLSINYNTSPGAITVISPVDNLGTYSYQWQSSPNIHIFTNIANATGGSFMPTALTSTTYYRVVVTNNNTDAVTNSNLSLITVYPQLVAGAISPSTQTINYNTAPVFTQTSPTGGNGTYSYQWYSLTGTGSWTLIPGATSATYTSPALTTTTSFERLDNSNGVSLPTNTAIVTVSPPPFGPGTIAPATQTVLVGTTIPTLTGTSAIGGTGTYVYQWQSSPDNTTWTPITLNGTGVNYSPGNATIVGTVYYRRAVTNSGSTLYTTSVTVTTASCLPLNTAASSAYNYITTNTLRNGNITTITDAQIAAMTVCGVNQTIQYIDGLGRALQTVQVKASPGERDIVTPVVYDPEDREAMKYLPYVAMTASSNGSYKSTAITDQASFYNVSTAASWNAPGVVTMAAVNGTVPSFAQSGYESSPLDRIVEQGEAGATWQLPGSGDANSAGRTVRTLYATNDQTSTFSSTAASTNLGSKIVALYTTTINPTTLKQQLVRTSSATYGPGQLLLTITRDENWTSAMGCVGTSEEYKDKEGHIVLKRTYNQVGTTVQMLSTYYVYDDLGNLAFVLTPQSGADATAPSQTILDNLCYQYYYDQRNRLIEKKLPGKGWEFIVYNNLDQVVMTQDAVQRGKPVQQWTFTKYDALGRIIITGIYTYAGSSADNNITAPSITELQSLISTYANTALPLWEGRLAGTTSLYDGSSYPTGQSYPFLKINYYDDYSFTGQPTGFNTAPAGAGVLTKGSLTGSKIMVLNTIGAGTPDMLWSEIYYDDWGRIAGTYKQRYFGGLLSPYNYDAVTNGYDFTNDLISSQRLYYTNVSNAASLVLTDLTAYNYDQEGRRTTASEQLKNGANAPDVNIQLSKVVYNELGQMLNKQLHTVGTANPFETVTYGYNERGWLINASSPHFSEQLQYDKNTVNPTLVTSFTPQYNGNISTQLWTSNGGSQQYYAYLYDNLNRLTSGIGSNGYSEQGILYDQNGNISNLQRSWASATIDQLTYSYLVGGLPTNQLQSVQDINADASVNGYKSGTFTYGYDANGNVIQDNSRGRAVTTTNILNLPQLSSITGGTVTITYDANGEKLRKVSVVNSVTTTTDYIDGIEYDNGVMAFIQTDEGRAIPPTSGSSYDYQYNLTDHLGNIRLTFDTKSGAASMIQSDDYYPFGMDINHGATNPKNNYLYNGKELQEELGVYDYGHRMYDPVIARWTTIDPMAEKGRRWSPYVYGFDNSIRFEDPDGQWPDWLDNAVKQAKSSYNNAVATTKAVYNTAVSATKSAYNQTATAVVKAGVATQKWTTDHKEALLSTAKSMQETGDKTAAAGAVMAIAGAPVAGVGAAPGAAVATSGAIVSGVGTLLEVGVELITGDDKKAAVTVTNEAVNRGLEKLGEKALDDAMPGASELSKVMAGGLNSLMLQGVKSQTDKVVDKYKESLDKKKEK</sequence>